<dbReference type="PROSITE" id="PS50132">
    <property type="entry name" value="RGS"/>
    <property type="match status" value="1"/>
</dbReference>
<dbReference type="Gene3D" id="1.10.167.10">
    <property type="entry name" value="Regulator of G-protein Signalling 4, domain 2"/>
    <property type="match status" value="1"/>
</dbReference>
<protein>
    <recommendedName>
        <fullName evidence="2">RGS domain-containing protein</fullName>
    </recommendedName>
</protein>
<evidence type="ECO:0000259" key="2">
    <source>
        <dbReference type="PROSITE" id="PS50132"/>
    </source>
</evidence>
<dbReference type="InterPro" id="IPR036305">
    <property type="entry name" value="RGS_sf"/>
</dbReference>
<dbReference type="Pfam" id="PF00615">
    <property type="entry name" value="RGS"/>
    <property type="match status" value="1"/>
</dbReference>
<evidence type="ECO:0000256" key="1">
    <source>
        <dbReference type="SAM" id="MobiDB-lite"/>
    </source>
</evidence>
<feature type="compositionally biased region" description="Basic and acidic residues" evidence="1">
    <location>
        <begin position="256"/>
        <end position="268"/>
    </location>
</feature>
<dbReference type="SUPFAM" id="SSF48097">
    <property type="entry name" value="Regulator of G-protein signaling, RGS"/>
    <property type="match status" value="1"/>
</dbReference>
<name>A0AA88H540_NAELO</name>
<dbReference type="SUPFAM" id="SSF52833">
    <property type="entry name" value="Thioredoxin-like"/>
    <property type="match status" value="1"/>
</dbReference>
<feature type="compositionally biased region" description="Polar residues" evidence="1">
    <location>
        <begin position="322"/>
        <end position="370"/>
    </location>
</feature>
<feature type="compositionally biased region" description="Basic and acidic residues" evidence="1">
    <location>
        <begin position="286"/>
        <end position="298"/>
    </location>
</feature>
<dbReference type="AlphaFoldDB" id="A0AA88H540"/>
<keyword evidence="4" id="KW-1185">Reference proteome</keyword>
<dbReference type="EMBL" id="PYSW02000001">
    <property type="protein sequence ID" value="KAG2393856.1"/>
    <property type="molecule type" value="Genomic_DNA"/>
</dbReference>
<evidence type="ECO:0000313" key="3">
    <source>
        <dbReference type="EMBL" id="KAG2393856.1"/>
    </source>
</evidence>
<organism evidence="3 4">
    <name type="scientific">Naegleria lovaniensis</name>
    <name type="common">Amoeba</name>
    <dbReference type="NCBI Taxonomy" id="51637"/>
    <lineage>
        <taxon>Eukaryota</taxon>
        <taxon>Discoba</taxon>
        <taxon>Heterolobosea</taxon>
        <taxon>Tetramitia</taxon>
        <taxon>Eutetramitia</taxon>
        <taxon>Vahlkampfiidae</taxon>
        <taxon>Naegleria</taxon>
    </lineage>
</organism>
<dbReference type="Proteomes" id="UP000816034">
    <property type="component" value="Unassembled WGS sequence"/>
</dbReference>
<dbReference type="InterPro" id="IPR016137">
    <property type="entry name" value="RGS"/>
</dbReference>
<dbReference type="GeneID" id="68096075"/>
<reference evidence="3 4" key="1">
    <citation type="journal article" date="2018" name="BMC Genomics">
        <title>The genome of Naegleria lovaniensis, the basis for a comparative approach to unravel pathogenicity factors of the human pathogenic amoeba N. fowleri.</title>
        <authorList>
            <person name="Liechti N."/>
            <person name="Schurch N."/>
            <person name="Bruggmann R."/>
            <person name="Wittwer M."/>
        </authorList>
    </citation>
    <scope>NUCLEOTIDE SEQUENCE [LARGE SCALE GENOMIC DNA]</scope>
    <source>
        <strain evidence="3 4">ATCC 30569</strain>
    </source>
</reference>
<gene>
    <name evidence="3" type="ORF">C9374_003620</name>
</gene>
<dbReference type="RefSeq" id="XP_044555750.1">
    <property type="nucleotide sequence ID" value="XM_044693169.1"/>
</dbReference>
<feature type="region of interest" description="Disordered" evidence="1">
    <location>
        <begin position="256"/>
        <end position="298"/>
    </location>
</feature>
<dbReference type="InterPro" id="IPR036249">
    <property type="entry name" value="Thioredoxin-like_sf"/>
</dbReference>
<dbReference type="InterPro" id="IPR044926">
    <property type="entry name" value="RGS_subdomain_2"/>
</dbReference>
<comment type="caution">
    <text evidence="3">The sequence shown here is derived from an EMBL/GenBank/DDBJ whole genome shotgun (WGS) entry which is preliminary data.</text>
</comment>
<sequence length="626" mass="71963">MIASESLSSSTNNKQNNNKQLEEGAMELRVATSSSTILSSAQSSTFPSTVENQVTTCENNIMSVMETSNTNQPVRNVLQLSQQHHVLLIFRRFVSYGGCAFCNRRTLELLQFYRSLTQMNIVPVVVYPESKEKGEKFFQSLEVPELVQMLRVADPDSEFASSFQVHTDPFSKKEILTYLLPQLIIAKVEGFSQEIHKRQHYEGKSFDIKPTLFLLREGKIVYEWRLNYADHCTEIINDIVLLLDVNNGVSEKILKEENNDMDHEEKNRSTLSITQETLSMETSLKPSEETLTKLPRDVNESSQALVTLHDDETTTRCVEDNTLSKVQELPPSSSSTHQTSNNESSVEGNLKEQPSSSGSLSETLHMQPAQTEKAIPSSIVDPLPLIQSEYIFVVKDVPKYRRIPSTPLVQVMSAEMKEQEEYEKTERAKRMLQQRVPSHNGSSSSDSHGRHRCNHGPIRISCICSFDSVDVDSTIDLFSVLNDSKKRRYFKLFSHYEYNSENLIFWEEVYVNYKPNAYIGKYEKVKKLAFAICQQFLFDSSSIMYINTKDKLREEVKSNLKRLFCYSNKNEVKLMPWEEQIKFNEQAPLLFDNILNELMTTVLPDMFVRFKMSPLFSEMENHKTHP</sequence>
<dbReference type="Gene3D" id="3.40.30.10">
    <property type="entry name" value="Glutaredoxin"/>
    <property type="match status" value="1"/>
</dbReference>
<accession>A0AA88H540</accession>
<evidence type="ECO:0000313" key="4">
    <source>
        <dbReference type="Proteomes" id="UP000816034"/>
    </source>
</evidence>
<feature type="domain" description="RGS" evidence="2">
    <location>
        <begin position="476"/>
        <end position="620"/>
    </location>
</feature>
<feature type="region of interest" description="Disordered" evidence="1">
    <location>
        <begin position="322"/>
        <end position="373"/>
    </location>
</feature>
<feature type="compositionally biased region" description="Polar residues" evidence="1">
    <location>
        <begin position="269"/>
        <end position="285"/>
    </location>
</feature>
<proteinExistence type="predicted"/>